<keyword evidence="6 8" id="KW-0239">DNA-directed DNA polymerase</keyword>
<evidence type="ECO:0000256" key="6">
    <source>
        <dbReference type="ARBA" id="ARBA00022932"/>
    </source>
</evidence>
<comment type="catalytic activity">
    <reaction evidence="7 8">
        <text>DNA(n) + a 2'-deoxyribonucleoside 5'-triphosphate = DNA(n+1) + diphosphate</text>
        <dbReference type="Rhea" id="RHEA:22508"/>
        <dbReference type="Rhea" id="RHEA-COMP:17339"/>
        <dbReference type="Rhea" id="RHEA-COMP:17340"/>
        <dbReference type="ChEBI" id="CHEBI:33019"/>
        <dbReference type="ChEBI" id="CHEBI:61560"/>
        <dbReference type="ChEBI" id="CHEBI:173112"/>
        <dbReference type="EC" id="2.7.7.7"/>
    </reaction>
</comment>
<sequence length="524" mass="58762">MEALYRKYRPKRFGEIVGQEHVKRILLNSLETGTISHAYIFAGPRGTGKTTTARILAKSLNCMRNPFSEPCNECESCKAVDMGSHLDVVELDAASNRGIDEIRRIRDGVNFAPAMGRYKVYIIDEVHMLTKEAFNALLKTLEEPPAHVVFVLATTNPEKIPPTISSRCQILEFKNLSVEEIIERLRNVCRIEGFDVSDGALLKIAKRAAGGMRDALSILEQVVRFTGGEVQPSAVDEALGLMSEEKINEFVNAILRAEIDKVHEIVEKVYVEKGDFDTFTTQLIDYALSLGTEEMLRLGLEFYRIKKELRSAEEKLLIAKLLFTALCKKSKTDTSVEAAVRKESLASEAPVTTQQESSTRDKRTEKSLKAEKLEFKSDVESEKKSSAKEKFLSDVEKAEVVSEVKSSDGSTDAMGVDKAEHSGTTNVSTRVTEAILEDLKYKGDLSIFVALSLAKVFENEDEIRIVFDQSRRFSYELLKERKNEVEILYKNKSGKLRPVVVELASVEEDPVLERLKSLFGEPEI</sequence>
<evidence type="ECO:0000259" key="10">
    <source>
        <dbReference type="SMART" id="SM00382"/>
    </source>
</evidence>
<keyword evidence="8 11" id="KW-0808">Transferase</keyword>
<dbReference type="GO" id="GO:0009360">
    <property type="term" value="C:DNA polymerase III complex"/>
    <property type="evidence" value="ECO:0007669"/>
    <property type="project" value="InterPro"/>
</dbReference>
<dbReference type="SUPFAM" id="SSF52540">
    <property type="entry name" value="P-loop containing nucleoside triphosphate hydrolases"/>
    <property type="match status" value="1"/>
</dbReference>
<feature type="region of interest" description="Disordered" evidence="9">
    <location>
        <begin position="342"/>
        <end position="366"/>
    </location>
</feature>
<evidence type="ECO:0000256" key="7">
    <source>
        <dbReference type="ARBA" id="ARBA00049244"/>
    </source>
</evidence>
<proteinExistence type="inferred from homology"/>
<evidence type="ECO:0000256" key="3">
    <source>
        <dbReference type="ARBA" id="ARBA00022741"/>
    </source>
</evidence>
<dbReference type="FunFam" id="1.10.8.60:FF:000013">
    <property type="entry name" value="DNA polymerase III subunit gamma/tau"/>
    <property type="match status" value="1"/>
</dbReference>
<evidence type="ECO:0000256" key="2">
    <source>
        <dbReference type="ARBA" id="ARBA00022723"/>
    </source>
</evidence>
<feature type="domain" description="AAA+ ATPase" evidence="10">
    <location>
        <begin position="35"/>
        <end position="177"/>
    </location>
</feature>
<dbReference type="PRINTS" id="PR00300">
    <property type="entry name" value="CLPPROTEASEA"/>
</dbReference>
<dbReference type="Pfam" id="PF22608">
    <property type="entry name" value="DNAX_ATPase_lid"/>
    <property type="match status" value="1"/>
</dbReference>
<dbReference type="EC" id="2.7.7.7" evidence="8"/>
<accession>A0A7C5RK46</accession>
<dbReference type="InterPro" id="IPR050238">
    <property type="entry name" value="DNA_Rep/Repair_Clamp_Loader"/>
</dbReference>
<evidence type="ECO:0000256" key="8">
    <source>
        <dbReference type="RuleBase" id="RU364063"/>
    </source>
</evidence>
<dbReference type="SMART" id="SM00382">
    <property type="entry name" value="AAA"/>
    <property type="match status" value="1"/>
</dbReference>
<gene>
    <name evidence="8 11" type="primary">dnaX</name>
    <name evidence="11" type="ORF">ENT77_01455</name>
</gene>
<comment type="similarity">
    <text evidence="1 8">Belongs to the DnaX/STICHEL family.</text>
</comment>
<keyword evidence="2" id="KW-0479">Metal-binding</keyword>
<keyword evidence="4" id="KW-0862">Zinc</keyword>
<keyword evidence="3 8" id="KW-0547">Nucleotide-binding</keyword>
<evidence type="ECO:0000313" key="11">
    <source>
        <dbReference type="EMBL" id="HGU39859.1"/>
    </source>
</evidence>
<comment type="caution">
    <text evidence="11">The sequence shown here is derived from an EMBL/GenBank/DDBJ whole genome shotgun (WGS) entry which is preliminary data.</text>
</comment>
<dbReference type="InterPro" id="IPR027417">
    <property type="entry name" value="P-loop_NTPase"/>
</dbReference>
<comment type="subunit">
    <text evidence="8">DNA polymerase III contains a core (composed of alpha, epsilon and theta chains) that associates with a tau subunit. This core dimerizes to form the POLIII' complex. PolIII' associates with the gamma complex (composed of gamma, delta, delta', psi and chi chains) and with the beta chain to form the complete DNA polymerase III complex.</text>
</comment>
<dbReference type="InterPro" id="IPR045085">
    <property type="entry name" value="HLD_clamp_pol_III_gamma_tau"/>
</dbReference>
<dbReference type="InterPro" id="IPR003593">
    <property type="entry name" value="AAA+_ATPase"/>
</dbReference>
<dbReference type="InterPro" id="IPR001270">
    <property type="entry name" value="ClpA/B"/>
</dbReference>
<organism evidence="11">
    <name type="scientific">Fervidobacterium thailandense</name>
    <dbReference type="NCBI Taxonomy" id="1008305"/>
    <lineage>
        <taxon>Bacteria</taxon>
        <taxon>Thermotogati</taxon>
        <taxon>Thermotogota</taxon>
        <taxon>Thermotogae</taxon>
        <taxon>Thermotogales</taxon>
        <taxon>Fervidobacteriaceae</taxon>
        <taxon>Fervidobacterium</taxon>
    </lineage>
</organism>
<dbReference type="AlphaFoldDB" id="A0A7C5RK46"/>
<dbReference type="Gene3D" id="3.40.50.300">
    <property type="entry name" value="P-loop containing nucleotide triphosphate hydrolases"/>
    <property type="match status" value="1"/>
</dbReference>
<evidence type="ECO:0000256" key="9">
    <source>
        <dbReference type="SAM" id="MobiDB-lite"/>
    </source>
</evidence>
<dbReference type="EMBL" id="DSZY01000006">
    <property type="protein sequence ID" value="HGU39859.1"/>
    <property type="molecule type" value="Genomic_DNA"/>
</dbReference>
<evidence type="ECO:0000256" key="5">
    <source>
        <dbReference type="ARBA" id="ARBA00022840"/>
    </source>
</evidence>
<protein>
    <recommendedName>
        <fullName evidence="8">DNA polymerase III subunit gamma/tau</fullName>
        <ecNumber evidence="8">2.7.7.7</ecNumber>
    </recommendedName>
</protein>
<dbReference type="PANTHER" id="PTHR11669">
    <property type="entry name" value="REPLICATION FACTOR C / DNA POLYMERASE III GAMMA-TAU SUBUNIT"/>
    <property type="match status" value="1"/>
</dbReference>
<dbReference type="Pfam" id="PF13177">
    <property type="entry name" value="DNA_pol3_delta2"/>
    <property type="match status" value="1"/>
</dbReference>
<dbReference type="GO" id="GO:0006261">
    <property type="term" value="P:DNA-templated DNA replication"/>
    <property type="evidence" value="ECO:0007669"/>
    <property type="project" value="TreeGrafter"/>
</dbReference>
<dbReference type="CDD" id="cd00009">
    <property type="entry name" value="AAA"/>
    <property type="match status" value="1"/>
</dbReference>
<name>A0A7C5RK46_9BACT</name>
<dbReference type="CDD" id="cd18137">
    <property type="entry name" value="HLD_clamp_pol_III_gamma_tau"/>
    <property type="match status" value="1"/>
</dbReference>
<dbReference type="NCBIfam" id="TIGR02397">
    <property type="entry name" value="dnaX_nterm"/>
    <property type="match status" value="1"/>
</dbReference>
<evidence type="ECO:0000256" key="4">
    <source>
        <dbReference type="ARBA" id="ARBA00022833"/>
    </source>
</evidence>
<dbReference type="GO" id="GO:0046872">
    <property type="term" value="F:metal ion binding"/>
    <property type="evidence" value="ECO:0007669"/>
    <property type="project" value="UniProtKB-KW"/>
</dbReference>
<evidence type="ECO:0000256" key="1">
    <source>
        <dbReference type="ARBA" id="ARBA00006360"/>
    </source>
</evidence>
<keyword evidence="5 8" id="KW-0067">ATP-binding</keyword>
<dbReference type="GO" id="GO:0005524">
    <property type="term" value="F:ATP binding"/>
    <property type="evidence" value="ECO:0007669"/>
    <property type="project" value="UniProtKB-KW"/>
</dbReference>
<reference evidence="11" key="1">
    <citation type="journal article" date="2020" name="mSystems">
        <title>Genome- and Community-Level Interaction Insights into Carbon Utilization and Element Cycling Functions of Hydrothermarchaeota in Hydrothermal Sediment.</title>
        <authorList>
            <person name="Zhou Z."/>
            <person name="Liu Y."/>
            <person name="Xu W."/>
            <person name="Pan J."/>
            <person name="Luo Z.H."/>
            <person name="Li M."/>
        </authorList>
    </citation>
    <scope>NUCLEOTIDE SEQUENCE [LARGE SCALE GENOMIC DNA]</scope>
    <source>
        <strain evidence="11">SpSt-609</strain>
    </source>
</reference>
<keyword evidence="8" id="KW-0235">DNA replication</keyword>
<dbReference type="GO" id="GO:0003887">
    <property type="term" value="F:DNA-directed DNA polymerase activity"/>
    <property type="evidence" value="ECO:0007669"/>
    <property type="project" value="UniProtKB-KW"/>
</dbReference>
<keyword evidence="8 11" id="KW-0548">Nucleotidyltransferase</keyword>
<dbReference type="NCBIfam" id="NF004046">
    <property type="entry name" value="PRK05563.1"/>
    <property type="match status" value="1"/>
</dbReference>
<dbReference type="PANTHER" id="PTHR11669:SF0">
    <property type="entry name" value="PROTEIN STICHEL-LIKE 2"/>
    <property type="match status" value="1"/>
</dbReference>
<dbReference type="NCBIfam" id="NF011523">
    <property type="entry name" value="PRK14962.1"/>
    <property type="match status" value="1"/>
</dbReference>
<dbReference type="Gene3D" id="1.10.8.60">
    <property type="match status" value="1"/>
</dbReference>
<comment type="function">
    <text evidence="8">DNA polymerase III is a complex, multichain enzyme responsible for most of the replicative synthesis in bacteria. This DNA polymerase also exhibits 3' to 5' exonuclease activity.</text>
</comment>
<dbReference type="FunFam" id="3.40.50.300:FF:000014">
    <property type="entry name" value="DNA polymerase III subunit gamma/tau"/>
    <property type="match status" value="1"/>
</dbReference>
<dbReference type="InterPro" id="IPR012763">
    <property type="entry name" value="DNA_pol_III_sug/sutau_N"/>
</dbReference>